<proteinExistence type="predicted"/>
<dbReference type="Pfam" id="PF09995">
    <property type="entry name" value="MPAB_Lcp_cat"/>
    <property type="match status" value="1"/>
</dbReference>
<dbReference type="InterPro" id="IPR018713">
    <property type="entry name" value="MPAB/Lcp_cat_dom"/>
</dbReference>
<feature type="domain" description="ER-bound oxygenase mpaB/mpaB'/Rubber oxygenase catalytic" evidence="1">
    <location>
        <begin position="45"/>
        <end position="270"/>
    </location>
</feature>
<dbReference type="PANTHER" id="PTHR36151:SF3">
    <property type="entry name" value="ER-BOUND OXYGENASE MPAB_MPAB'_RUBBER OXYGENASE CATALYTIC DOMAIN-CONTAINING PROTEIN"/>
    <property type="match status" value="1"/>
</dbReference>
<reference evidence="2 3" key="1">
    <citation type="submission" date="2024-01" db="EMBL/GenBank/DDBJ databases">
        <title>the genome sequence of strain Microbacterium schleiferi NBRC 15075.</title>
        <authorList>
            <person name="Ding Y."/>
            <person name="Zhang G."/>
        </authorList>
    </citation>
    <scope>NUCLEOTIDE SEQUENCE [LARGE SCALE GENOMIC DNA]</scope>
    <source>
        <strain evidence="2 3">NBRC 15075</strain>
    </source>
</reference>
<dbReference type="GO" id="GO:0016491">
    <property type="term" value="F:oxidoreductase activity"/>
    <property type="evidence" value="ECO:0007669"/>
    <property type="project" value="UniProtKB-KW"/>
</dbReference>
<gene>
    <name evidence="2" type="ORF">V2V91_03860</name>
</gene>
<dbReference type="EC" id="1.-.-.-" evidence="2"/>
<sequence length="304" mass="33588">MTRRPGLRARLLVPLSGDPNGMPPWVQRLERGDDAGLFAEDGAAWTVHAGMPTLVAGIRALLVQALHPGAMAGVHDWSRYREDPLGRLAGTVRWVICVTFGSQEQVDAELGRVARFHGEVSGEYRDSTGAARAYSAADADLVEWVHLAFTDAFLTCHETWGGPIPGGPDAYVRDWATAGRLMGVTDPPETAAELRARMHGYLDRGILRGDERVQDVVRFLRRVPLDGSLRWAYRLLFAGAVATIPREYRRMLGLRRSWLPVVTMTRFVLFVAGKSLGSGPRAHDMARRRLRRLEASGTEPTRAS</sequence>
<accession>A0ABU7V549</accession>
<protein>
    <submittedName>
        <fullName evidence="2">Oxygenase MpaB family protein</fullName>
        <ecNumber evidence="2">1.-.-.-</ecNumber>
    </submittedName>
</protein>
<evidence type="ECO:0000259" key="1">
    <source>
        <dbReference type="Pfam" id="PF09995"/>
    </source>
</evidence>
<evidence type="ECO:0000313" key="3">
    <source>
        <dbReference type="Proteomes" id="UP001351900"/>
    </source>
</evidence>
<name>A0ABU7V549_9MICO</name>
<comment type="caution">
    <text evidence="2">The sequence shown here is derived from an EMBL/GenBank/DDBJ whole genome shotgun (WGS) entry which is preliminary data.</text>
</comment>
<evidence type="ECO:0000313" key="2">
    <source>
        <dbReference type="EMBL" id="MEF2254273.1"/>
    </source>
</evidence>
<keyword evidence="3" id="KW-1185">Reference proteome</keyword>
<dbReference type="PANTHER" id="PTHR36151">
    <property type="entry name" value="BLR2777 PROTEIN"/>
    <property type="match status" value="1"/>
</dbReference>
<keyword evidence="2" id="KW-0560">Oxidoreductase</keyword>
<dbReference type="Proteomes" id="UP001351900">
    <property type="component" value="Unassembled WGS sequence"/>
</dbReference>
<organism evidence="2 3">
    <name type="scientific">Microbacterium schleiferi</name>
    <dbReference type="NCBI Taxonomy" id="69362"/>
    <lineage>
        <taxon>Bacteria</taxon>
        <taxon>Bacillati</taxon>
        <taxon>Actinomycetota</taxon>
        <taxon>Actinomycetes</taxon>
        <taxon>Micrococcales</taxon>
        <taxon>Microbacteriaceae</taxon>
        <taxon>Microbacterium</taxon>
    </lineage>
</organism>
<dbReference type="EMBL" id="JAZHOV010000002">
    <property type="protein sequence ID" value="MEF2254273.1"/>
    <property type="molecule type" value="Genomic_DNA"/>
</dbReference>